<dbReference type="GO" id="GO:0003677">
    <property type="term" value="F:DNA binding"/>
    <property type="evidence" value="ECO:0007669"/>
    <property type="project" value="UniProtKB-KW"/>
</dbReference>
<dbReference type="PROSITE" id="PS50110">
    <property type="entry name" value="RESPONSE_REGULATORY"/>
    <property type="match status" value="1"/>
</dbReference>
<evidence type="ECO:0000256" key="4">
    <source>
        <dbReference type="ARBA" id="ARBA00023015"/>
    </source>
</evidence>
<dbReference type="InterPro" id="IPR002078">
    <property type="entry name" value="Sigma_54_int"/>
</dbReference>
<keyword evidence="5" id="KW-0238">DNA-binding</keyword>
<dbReference type="PROSITE" id="PS50045">
    <property type="entry name" value="SIGMA54_INTERACT_4"/>
    <property type="match status" value="1"/>
</dbReference>
<dbReference type="SMART" id="SM00448">
    <property type="entry name" value="REC"/>
    <property type="match status" value="1"/>
</dbReference>
<keyword evidence="1" id="KW-0597">Phosphoprotein</keyword>
<dbReference type="InterPro" id="IPR001789">
    <property type="entry name" value="Sig_transdc_resp-reg_receiver"/>
</dbReference>
<dbReference type="FunFam" id="3.40.50.2300:FF:000018">
    <property type="entry name" value="DNA-binding transcriptional regulator NtrC"/>
    <property type="match status" value="1"/>
</dbReference>
<feature type="domain" description="Response regulatory" evidence="8">
    <location>
        <begin position="5"/>
        <end position="119"/>
    </location>
</feature>
<dbReference type="InterPro" id="IPR025943">
    <property type="entry name" value="Sigma_54_int_dom_ATP-bd_2"/>
</dbReference>
<dbReference type="SMART" id="SM00382">
    <property type="entry name" value="AAA"/>
    <property type="match status" value="1"/>
</dbReference>
<keyword evidence="2" id="KW-0547">Nucleotide-binding</keyword>
<evidence type="ECO:0000256" key="5">
    <source>
        <dbReference type="ARBA" id="ARBA00023125"/>
    </source>
</evidence>
<proteinExistence type="predicted"/>
<dbReference type="Pfam" id="PF00158">
    <property type="entry name" value="Sigma54_activat"/>
    <property type="match status" value="1"/>
</dbReference>
<protein>
    <recommendedName>
        <fullName evidence="10">Transcriptional regulator</fullName>
    </recommendedName>
</protein>
<dbReference type="SUPFAM" id="SSF52172">
    <property type="entry name" value="CheY-like"/>
    <property type="match status" value="1"/>
</dbReference>
<dbReference type="EMBL" id="UINC01053702">
    <property type="protein sequence ID" value="SVB70546.1"/>
    <property type="molecule type" value="Genomic_DNA"/>
</dbReference>
<dbReference type="Gene3D" id="3.40.50.2300">
    <property type="match status" value="1"/>
</dbReference>
<dbReference type="CDD" id="cd17550">
    <property type="entry name" value="REC_NtrX-like"/>
    <property type="match status" value="1"/>
</dbReference>
<evidence type="ECO:0008006" key="10">
    <source>
        <dbReference type="Google" id="ProtNLM"/>
    </source>
</evidence>
<dbReference type="Pfam" id="PF00072">
    <property type="entry name" value="Response_reg"/>
    <property type="match status" value="1"/>
</dbReference>
<dbReference type="PANTHER" id="PTHR32071:SF17">
    <property type="entry name" value="TRANSCRIPTIONAL REGULATOR (NTRC FAMILY)"/>
    <property type="match status" value="1"/>
</dbReference>
<evidence type="ECO:0000256" key="2">
    <source>
        <dbReference type="ARBA" id="ARBA00022741"/>
    </source>
</evidence>
<dbReference type="PROSITE" id="PS00688">
    <property type="entry name" value="SIGMA54_INTERACT_3"/>
    <property type="match status" value="1"/>
</dbReference>
<evidence type="ECO:0000259" key="8">
    <source>
        <dbReference type="PROSITE" id="PS50110"/>
    </source>
</evidence>
<dbReference type="Gene3D" id="1.10.8.60">
    <property type="match status" value="1"/>
</dbReference>
<evidence type="ECO:0000256" key="6">
    <source>
        <dbReference type="ARBA" id="ARBA00023163"/>
    </source>
</evidence>
<dbReference type="CDD" id="cd00009">
    <property type="entry name" value="AAA"/>
    <property type="match status" value="1"/>
</dbReference>
<dbReference type="SUPFAM" id="SSF52540">
    <property type="entry name" value="P-loop containing nucleoside triphosphate hydrolases"/>
    <property type="match status" value="1"/>
</dbReference>
<evidence type="ECO:0000256" key="1">
    <source>
        <dbReference type="ARBA" id="ARBA00022553"/>
    </source>
</evidence>
<accession>A0A382G5J8</accession>
<name>A0A382G5J8_9ZZZZ</name>
<gene>
    <name evidence="9" type="ORF">METZ01_LOCUS223400</name>
</gene>
<dbReference type="InterPro" id="IPR027417">
    <property type="entry name" value="P-loop_NTPase"/>
</dbReference>
<dbReference type="GO" id="GO:0005524">
    <property type="term" value="F:ATP binding"/>
    <property type="evidence" value="ECO:0007669"/>
    <property type="project" value="UniProtKB-KW"/>
</dbReference>
<dbReference type="GO" id="GO:0000160">
    <property type="term" value="P:phosphorelay signal transduction system"/>
    <property type="evidence" value="ECO:0007669"/>
    <property type="project" value="InterPro"/>
</dbReference>
<dbReference type="InterPro" id="IPR058031">
    <property type="entry name" value="AAA_lid_NorR"/>
</dbReference>
<organism evidence="9">
    <name type="scientific">marine metagenome</name>
    <dbReference type="NCBI Taxonomy" id="408172"/>
    <lineage>
        <taxon>unclassified sequences</taxon>
        <taxon>metagenomes</taxon>
        <taxon>ecological metagenomes</taxon>
    </lineage>
</organism>
<dbReference type="InterPro" id="IPR003593">
    <property type="entry name" value="AAA+_ATPase"/>
</dbReference>
<dbReference type="Pfam" id="PF25601">
    <property type="entry name" value="AAA_lid_14"/>
    <property type="match status" value="1"/>
</dbReference>
<sequence length="410" mass="45113">MSAKHILVVDDEPDIRQVVADILDDEGYQVTLAGNAVQAEAAYNTGQPDLVLLDIWMPDVDGITLLQRWANHGVLPPVIMMSGHGTVDSAVEALHSGAEDFLEKPISTARLLVTIEKALETRQLKIENSLLRDQSGFNSTLVGHSPLIRTLRDDIQRVAPTLSWIVVSGEAGAGKAVTSRAIHQNSTRGSGPYVEANLAAIPSENIATELFGRETGNGLTPGHFEKANGGTLVLDEVGDLDLTLQGTLVSALEENHFFRLGGKDRVEMDLRIIATTHHNLEAKARNGTFRKDLYYRLNAVPITVAPLREHLEDVPDLVDFFVHSIIAQWQLPFRRFSTAALNHLRNQHWPGNVRELRNIVQRLLISANEGDIELAELRFSLGDTDAVKGTIAQRPDVGLDQPLREAREAF</sequence>
<keyword evidence="4" id="KW-0805">Transcription regulation</keyword>
<evidence type="ECO:0000256" key="3">
    <source>
        <dbReference type="ARBA" id="ARBA00022840"/>
    </source>
</evidence>
<dbReference type="InterPro" id="IPR025944">
    <property type="entry name" value="Sigma_54_int_dom_CS"/>
</dbReference>
<dbReference type="Gene3D" id="3.40.50.300">
    <property type="entry name" value="P-loop containing nucleotide triphosphate hydrolases"/>
    <property type="match status" value="1"/>
</dbReference>
<evidence type="ECO:0000259" key="7">
    <source>
        <dbReference type="PROSITE" id="PS50045"/>
    </source>
</evidence>
<evidence type="ECO:0000313" key="9">
    <source>
        <dbReference type="EMBL" id="SVB70546.1"/>
    </source>
</evidence>
<feature type="non-terminal residue" evidence="9">
    <location>
        <position position="410"/>
    </location>
</feature>
<feature type="domain" description="Sigma-54 factor interaction" evidence="7">
    <location>
        <begin position="141"/>
        <end position="365"/>
    </location>
</feature>
<dbReference type="PANTHER" id="PTHR32071">
    <property type="entry name" value="TRANSCRIPTIONAL REGULATORY PROTEIN"/>
    <property type="match status" value="1"/>
</dbReference>
<dbReference type="InterPro" id="IPR011006">
    <property type="entry name" value="CheY-like_superfamily"/>
</dbReference>
<dbReference type="PROSITE" id="PS00676">
    <property type="entry name" value="SIGMA54_INTERACT_2"/>
    <property type="match status" value="1"/>
</dbReference>
<reference evidence="9" key="1">
    <citation type="submission" date="2018-05" db="EMBL/GenBank/DDBJ databases">
        <authorList>
            <person name="Lanie J.A."/>
            <person name="Ng W.-L."/>
            <person name="Kazmierczak K.M."/>
            <person name="Andrzejewski T.M."/>
            <person name="Davidsen T.M."/>
            <person name="Wayne K.J."/>
            <person name="Tettelin H."/>
            <person name="Glass J.I."/>
            <person name="Rusch D."/>
            <person name="Podicherti R."/>
            <person name="Tsui H.-C.T."/>
            <person name="Winkler M.E."/>
        </authorList>
    </citation>
    <scope>NUCLEOTIDE SEQUENCE</scope>
</reference>
<dbReference type="GO" id="GO:0006355">
    <property type="term" value="P:regulation of DNA-templated transcription"/>
    <property type="evidence" value="ECO:0007669"/>
    <property type="project" value="InterPro"/>
</dbReference>
<keyword evidence="3" id="KW-0067">ATP-binding</keyword>
<dbReference type="AlphaFoldDB" id="A0A382G5J8"/>
<keyword evidence="6" id="KW-0804">Transcription</keyword>